<comment type="catalytic activity">
    <reaction evidence="13">
        <text>propanoyl-CoA + hydrogencarbonate + ATP = (S)-methylmalonyl-CoA + ADP + phosphate + H(+)</text>
        <dbReference type="Rhea" id="RHEA:23720"/>
        <dbReference type="ChEBI" id="CHEBI:15378"/>
        <dbReference type="ChEBI" id="CHEBI:17544"/>
        <dbReference type="ChEBI" id="CHEBI:30616"/>
        <dbReference type="ChEBI" id="CHEBI:43474"/>
        <dbReference type="ChEBI" id="CHEBI:57327"/>
        <dbReference type="ChEBI" id="CHEBI:57392"/>
        <dbReference type="ChEBI" id="CHEBI:456216"/>
        <dbReference type="EC" id="6.4.1.3"/>
    </reaction>
    <physiologicalReaction direction="left-to-right" evidence="13">
        <dbReference type="Rhea" id="RHEA:23721"/>
    </physiologicalReaction>
</comment>
<dbReference type="GO" id="GO:0005524">
    <property type="term" value="F:ATP binding"/>
    <property type="evidence" value="ECO:0007669"/>
    <property type="project" value="UniProtKB-UniRule"/>
</dbReference>
<dbReference type="SUPFAM" id="SSF51230">
    <property type="entry name" value="Single hybrid motif"/>
    <property type="match status" value="1"/>
</dbReference>
<keyword evidence="6 14" id="KW-0547">Nucleotide-binding</keyword>
<keyword evidence="19" id="KW-1185">Reference proteome</keyword>
<dbReference type="GO" id="GO:0016042">
    <property type="term" value="P:lipid catabolic process"/>
    <property type="evidence" value="ECO:0007669"/>
    <property type="project" value="UniProtKB-KW"/>
</dbReference>
<dbReference type="Pfam" id="PF18140">
    <property type="entry name" value="PCC_BT"/>
    <property type="match status" value="1"/>
</dbReference>
<dbReference type="CDD" id="cd06850">
    <property type="entry name" value="biotinyl_domain"/>
    <property type="match status" value="1"/>
</dbReference>
<evidence type="ECO:0000256" key="6">
    <source>
        <dbReference type="ARBA" id="ARBA00022741"/>
    </source>
</evidence>
<feature type="domain" description="Lipoyl-binding" evidence="15">
    <location>
        <begin position="590"/>
        <end position="665"/>
    </location>
</feature>
<comment type="pathway">
    <text evidence="2">Metabolic intermediate metabolism; propanoyl-CoA degradation; succinyl-CoA from propanoyl-CoA: step 1/3.</text>
</comment>
<evidence type="ECO:0000256" key="14">
    <source>
        <dbReference type="PROSITE-ProRule" id="PRU00409"/>
    </source>
</evidence>
<name>A0A2U8BRN8_9RICK</name>
<keyword evidence="8" id="KW-0460">Magnesium</keyword>
<dbReference type="PROSITE" id="PS00867">
    <property type="entry name" value="CPSASE_2"/>
    <property type="match status" value="1"/>
</dbReference>
<dbReference type="NCBIfam" id="NF006367">
    <property type="entry name" value="PRK08591.1"/>
    <property type="match status" value="1"/>
</dbReference>
<evidence type="ECO:0000256" key="7">
    <source>
        <dbReference type="ARBA" id="ARBA00022840"/>
    </source>
</evidence>
<evidence type="ECO:0000256" key="3">
    <source>
        <dbReference type="ARBA" id="ARBA00013050"/>
    </source>
</evidence>
<dbReference type="PROSITE" id="PS00866">
    <property type="entry name" value="CPSASE_1"/>
    <property type="match status" value="1"/>
</dbReference>
<dbReference type="GO" id="GO:0046872">
    <property type="term" value="F:metal ion binding"/>
    <property type="evidence" value="ECO:0007669"/>
    <property type="project" value="UniProtKB-KW"/>
</dbReference>
<dbReference type="PROSITE" id="PS50975">
    <property type="entry name" value="ATP_GRASP"/>
    <property type="match status" value="1"/>
</dbReference>
<proteinExistence type="predicted"/>
<keyword evidence="5" id="KW-0479">Metal-binding</keyword>
<dbReference type="KEGG" id="fso:Fsol_00195"/>
<dbReference type="Gene3D" id="3.30.470.20">
    <property type="entry name" value="ATP-grasp fold, B domain"/>
    <property type="match status" value="1"/>
</dbReference>
<dbReference type="PANTHER" id="PTHR18866">
    <property type="entry name" value="CARBOXYLASE:PYRUVATE/ACETYL-COA/PROPIONYL-COA CARBOXYLASE"/>
    <property type="match status" value="1"/>
</dbReference>
<evidence type="ECO:0000256" key="8">
    <source>
        <dbReference type="ARBA" id="ARBA00022842"/>
    </source>
</evidence>
<dbReference type="GO" id="GO:0004658">
    <property type="term" value="F:propionyl-CoA carboxylase activity"/>
    <property type="evidence" value="ECO:0007669"/>
    <property type="project" value="UniProtKB-EC"/>
</dbReference>
<evidence type="ECO:0000259" key="15">
    <source>
        <dbReference type="PROSITE" id="PS50968"/>
    </source>
</evidence>
<dbReference type="Pfam" id="PF00289">
    <property type="entry name" value="Biotin_carb_N"/>
    <property type="match status" value="1"/>
</dbReference>
<dbReference type="PROSITE" id="PS50968">
    <property type="entry name" value="BIOTINYL_LIPOYL"/>
    <property type="match status" value="1"/>
</dbReference>
<keyword evidence="9" id="KW-0442">Lipid degradation</keyword>
<dbReference type="Pfam" id="PF02785">
    <property type="entry name" value="Biotin_carb_C"/>
    <property type="match status" value="1"/>
</dbReference>
<evidence type="ECO:0000256" key="11">
    <source>
        <dbReference type="ARBA" id="ARBA00023211"/>
    </source>
</evidence>
<dbReference type="InterPro" id="IPR005482">
    <property type="entry name" value="Biotin_COase_C"/>
</dbReference>
<evidence type="ECO:0000256" key="12">
    <source>
        <dbReference type="ARBA" id="ARBA00023267"/>
    </source>
</evidence>
<dbReference type="SUPFAM" id="SSF51246">
    <property type="entry name" value="Rudiment single hybrid motif"/>
    <property type="match status" value="1"/>
</dbReference>
<dbReference type="EC" id="6.4.1.3" evidence="3"/>
<evidence type="ECO:0000256" key="2">
    <source>
        <dbReference type="ARBA" id="ARBA00005060"/>
    </source>
</evidence>
<dbReference type="FunFam" id="3.40.50.20:FF:000010">
    <property type="entry name" value="Propionyl-CoA carboxylase subunit alpha"/>
    <property type="match status" value="1"/>
</dbReference>
<keyword evidence="7 14" id="KW-0067">ATP-binding</keyword>
<gene>
    <name evidence="18" type="ORF">Fsol_00195</name>
</gene>
<dbReference type="PROSITE" id="PS50979">
    <property type="entry name" value="BC"/>
    <property type="match status" value="1"/>
</dbReference>
<keyword evidence="10" id="KW-0443">Lipid metabolism</keyword>
<reference evidence="18 19" key="1">
    <citation type="journal article" date="2018" name="Genome Biol. Evol.">
        <title>The Genome Sequence of "Candidatus Fokinia solitaria": Insights on Reductive Evolution in Rickettsiales.</title>
        <authorList>
            <person name="Floriano A.M."/>
            <person name="Castelli M."/>
            <person name="Krenek S."/>
            <person name="Berendonk T.U."/>
            <person name="Bazzocchi C."/>
            <person name="Petroni G."/>
            <person name="Sassera D."/>
        </authorList>
    </citation>
    <scope>NUCLEOTIDE SEQUENCE [LARGE SCALE GENOMIC DNA]</scope>
    <source>
        <strain evidence="18">Rio ETE_ALG 3VII</strain>
    </source>
</reference>
<feature type="domain" description="ATP-grasp" evidence="16">
    <location>
        <begin position="120"/>
        <end position="317"/>
    </location>
</feature>
<dbReference type="SMART" id="SM00878">
    <property type="entry name" value="Biotin_carb_C"/>
    <property type="match status" value="1"/>
</dbReference>
<dbReference type="Pfam" id="PF02786">
    <property type="entry name" value="CPSase_L_D2"/>
    <property type="match status" value="1"/>
</dbReference>
<dbReference type="InterPro" id="IPR011761">
    <property type="entry name" value="ATP-grasp"/>
</dbReference>
<dbReference type="Gene3D" id="2.40.50.100">
    <property type="match status" value="1"/>
</dbReference>
<evidence type="ECO:0000259" key="16">
    <source>
        <dbReference type="PROSITE" id="PS50975"/>
    </source>
</evidence>
<evidence type="ECO:0000256" key="9">
    <source>
        <dbReference type="ARBA" id="ARBA00022963"/>
    </source>
</evidence>
<dbReference type="InterPro" id="IPR011053">
    <property type="entry name" value="Single_hybrid_motif"/>
</dbReference>
<feature type="domain" description="Biotin carboxylation" evidence="17">
    <location>
        <begin position="1"/>
        <end position="448"/>
    </location>
</feature>
<dbReference type="InterPro" id="IPR001882">
    <property type="entry name" value="Biotin_BS"/>
</dbReference>
<dbReference type="UniPathway" id="UPA00945">
    <property type="reaction ID" value="UER00908"/>
</dbReference>
<dbReference type="InterPro" id="IPR005481">
    <property type="entry name" value="BC-like_N"/>
</dbReference>
<dbReference type="AlphaFoldDB" id="A0A2U8BRN8"/>
<keyword evidence="12" id="KW-0092">Biotin</keyword>
<sequence length="668" mass="74714">MINKILVANRGEIACRIIRTAKRMGIKTVAVYSESDFDSMHVSMADQAVYIGASTAQLSYLNAKKILYAVKSTGADAVHPGYGFLSENAGFAELMRKNGITFIGPSSESIRKMGDKVLAKKIAAETGVNIVPGGQGQVKNLENALKIAKKIGYPVMLKAAAGGGGKGMRVVSTPESMEMAFGSTKNEAKNNFADERVFIEKYIKNPRHIEIQVIGDTHGNYVCLYERECSIQRRHQKIIEEAPSIFVDEKMRKKMYGQSIALAKKVGYYSAGTVEFIVDERKNFYFMEMNTRLQVEHPVTELITGVDLVELMIIVARGEKLNIKQSDIKCNGWALESRVYAEDTLSGFIPSTGKILTYVKPEKKDWLRIDEGVREGSSVTPFYDPMISKVCVWSEDRESAIEKMRIALSEYVITGVSHNISSFLQKVFSHPKFITGEISTNFIDDELFIQEDTFSIEDERNAVLLSAASYIFLTYHKRNLATAYRRKHGDVTWIGTRWVISMRNHLYPVVVHEIQDGYKVSIENRRFDISAKWMVGSHLFQCTVNEKEYSLQVISHYNSSSVQLTFMDFTVDTKIYTPYAAEMLKYMKEPKSDEDSGNIIASISGIVTNILIQEGDDVVKGQPVIALEAMKMENVLHSAVDGCVTSINVEVGDSVSAGDILVELESKK</sequence>
<dbReference type="EMBL" id="CP025989">
    <property type="protein sequence ID" value="AWD32999.1"/>
    <property type="molecule type" value="Genomic_DNA"/>
</dbReference>
<dbReference type="SUPFAM" id="SSF56059">
    <property type="entry name" value="Glutathione synthetase ATP-binding domain-like"/>
    <property type="match status" value="1"/>
</dbReference>
<evidence type="ECO:0000256" key="10">
    <source>
        <dbReference type="ARBA" id="ARBA00023098"/>
    </source>
</evidence>
<accession>A0A2U8BRN8</accession>
<dbReference type="InterPro" id="IPR050856">
    <property type="entry name" value="Biotin_carboxylase_complex"/>
</dbReference>
<evidence type="ECO:0000256" key="4">
    <source>
        <dbReference type="ARBA" id="ARBA00022598"/>
    </source>
</evidence>
<dbReference type="Gene3D" id="3.30.700.30">
    <property type="match status" value="1"/>
</dbReference>
<evidence type="ECO:0000256" key="1">
    <source>
        <dbReference type="ARBA" id="ARBA00001953"/>
    </source>
</evidence>
<dbReference type="InterPro" id="IPR005479">
    <property type="entry name" value="CPAse_ATP-bd"/>
</dbReference>
<keyword evidence="11" id="KW-0464">Manganese</keyword>
<evidence type="ECO:0000256" key="13">
    <source>
        <dbReference type="ARBA" id="ARBA00049495"/>
    </source>
</evidence>
<dbReference type="InterPro" id="IPR011764">
    <property type="entry name" value="Biotin_carboxylation_dom"/>
</dbReference>
<dbReference type="FunFam" id="3.30.470.20:FF:000028">
    <property type="entry name" value="Methylcrotonoyl-CoA carboxylase subunit alpha, mitochondrial"/>
    <property type="match status" value="1"/>
</dbReference>
<dbReference type="InterPro" id="IPR016185">
    <property type="entry name" value="PreATP-grasp_dom_sf"/>
</dbReference>
<comment type="cofactor">
    <cofactor evidence="1">
        <name>biotin</name>
        <dbReference type="ChEBI" id="CHEBI:57586"/>
    </cofactor>
</comment>
<keyword evidence="4" id="KW-0436">Ligase</keyword>
<dbReference type="PANTHER" id="PTHR18866:SF33">
    <property type="entry name" value="METHYLCROTONOYL-COA CARBOXYLASE SUBUNIT ALPHA, MITOCHONDRIAL-RELATED"/>
    <property type="match status" value="1"/>
</dbReference>
<evidence type="ECO:0000259" key="17">
    <source>
        <dbReference type="PROSITE" id="PS50979"/>
    </source>
</evidence>
<dbReference type="InterPro" id="IPR000089">
    <property type="entry name" value="Biotin_lipoyl"/>
</dbReference>
<dbReference type="SUPFAM" id="SSF52440">
    <property type="entry name" value="PreATP-grasp domain"/>
    <property type="match status" value="1"/>
</dbReference>
<evidence type="ECO:0000313" key="18">
    <source>
        <dbReference type="EMBL" id="AWD32999.1"/>
    </source>
</evidence>
<dbReference type="RefSeq" id="WP_199405096.1">
    <property type="nucleotide sequence ID" value="NZ_CP025989.1"/>
</dbReference>
<dbReference type="FunFam" id="3.30.1490.20:FF:000003">
    <property type="entry name" value="acetyl-CoA carboxylase isoform X1"/>
    <property type="match status" value="1"/>
</dbReference>
<organism evidence="18 19">
    <name type="scientific">Candidatus Fokinia solitaria</name>
    <dbReference type="NCBI Taxonomy" id="1802984"/>
    <lineage>
        <taxon>Bacteria</taxon>
        <taxon>Pseudomonadati</taxon>
        <taxon>Pseudomonadota</taxon>
        <taxon>Alphaproteobacteria</taxon>
        <taxon>Rickettsiales</taxon>
        <taxon>Candidatus Midichloriaceae</taxon>
        <taxon>Candidatus Fokinia</taxon>
    </lineage>
</organism>
<evidence type="ECO:0000256" key="5">
    <source>
        <dbReference type="ARBA" id="ARBA00022723"/>
    </source>
</evidence>
<dbReference type="InterPro" id="IPR011054">
    <property type="entry name" value="Rudment_hybrid_motif"/>
</dbReference>
<dbReference type="PROSITE" id="PS00188">
    <property type="entry name" value="BIOTIN"/>
    <property type="match status" value="1"/>
</dbReference>
<protein>
    <recommendedName>
        <fullName evidence="3">propionyl-CoA carboxylase</fullName>
        <ecNumber evidence="3">6.4.1.3</ecNumber>
    </recommendedName>
</protein>
<evidence type="ECO:0000313" key="19">
    <source>
        <dbReference type="Proteomes" id="UP000244519"/>
    </source>
</evidence>
<dbReference type="Pfam" id="PF00364">
    <property type="entry name" value="Biotin_lipoyl"/>
    <property type="match status" value="1"/>
</dbReference>
<dbReference type="InterPro" id="IPR041265">
    <property type="entry name" value="PCC_BT"/>
</dbReference>
<dbReference type="Proteomes" id="UP000244519">
    <property type="component" value="Chromosome"/>
</dbReference>